<dbReference type="EMBL" id="JAFCIX010000571">
    <property type="protein sequence ID" value="KAH6586709.1"/>
    <property type="molecule type" value="Genomic_DNA"/>
</dbReference>
<proteinExistence type="inferred from homology"/>
<keyword evidence="7 12" id="KW-0732">Signal</keyword>
<dbReference type="InterPro" id="IPR027268">
    <property type="entry name" value="Peptidase_M4/M1_CTD_sf"/>
</dbReference>
<evidence type="ECO:0000256" key="1">
    <source>
        <dbReference type="ARBA" id="ARBA00001947"/>
    </source>
</evidence>
<feature type="chain" id="PRO_5045011192" description="Extracellular metalloproteinase" evidence="12">
    <location>
        <begin position="20"/>
        <end position="832"/>
    </location>
</feature>
<name>A0ABQ8EX42_9FUNG</name>
<evidence type="ECO:0000256" key="3">
    <source>
        <dbReference type="ARBA" id="ARBA00006006"/>
    </source>
</evidence>
<sequence>MFGPALTLILALVSSTVIALPMVDNVYKRSAASLDPSSTDFPFFFPDSVYEVIPHSGAPPSPSSETVNIKAATDYIFKKLSLGENDFKVVNSYTDLFGISHVYGTHIVNGASVSNHQAAAHAKDGEVTCFSTSFGTNQHLAKRDLAVSEPKVTLSFEEVSSTVSTKLEIPVYSDFEHTLEYVAQPNGEVVYTYKFQLRNGPVTEWIQVWCSTTTGEVVQAINFSNKASYRVIKFPRRDLTEKFIMVARPEFKGSSPKGWTDGKVTGGNNIITRDPHGKAIRAIRKSLFKTKFNSKEDPASVANIAAAGVNLFYASNMMHDISYQYGFTEQAGNFQTDNFGRYGKGNDPVTINVLGSLWTNNANFLTPPDGQPGVMNMYPFTTATPNRTPGLDNSVIVHEYIHGITNRLTGGAAADSCLKTTEAQGMGEGWSDAIAMMILAKSSDTATTGIPIGVYVKNNPAGLRTYLYTTDMKVNPLTYGDMATRSGFHTIGEVWASILWEVYWSLVTKHGFAVNLYKTNQSEGNIAAMKIIMTGLTIQQCNPFFFNARDAIILSDIIHHQGANKCELYRAFAKRGLGFGATRSYKNDFTSNQIGARFRITVPEDRQRNIIQRLERQSKQTHWRIRQNYRHRRPDQPRPTAPPPPLSRQILAVNVANISNKRPAIRHIHPATGPGRKGIALGIPSCFGGHEHGSAVGTMILAKVPNFTPECLWIVGSVYVGHSGATTNYSRREAFASIRQSLDRVVPFDNNHPVLIFGDWSTNPQRFQRIVHSWGHARALLTSPRVDRQTAVADHLVIRTSWLCGGVLNGEADLDQRWLDGTVEHESMGNEA</sequence>
<feature type="domain" description="FTP" evidence="14">
    <location>
        <begin position="85"/>
        <end position="133"/>
    </location>
</feature>
<dbReference type="InterPro" id="IPR001842">
    <property type="entry name" value="Peptidase_M36"/>
</dbReference>
<evidence type="ECO:0000313" key="16">
    <source>
        <dbReference type="Proteomes" id="UP001648503"/>
    </source>
</evidence>
<evidence type="ECO:0000256" key="7">
    <source>
        <dbReference type="ARBA" id="ARBA00022729"/>
    </source>
</evidence>
<evidence type="ECO:0000256" key="10">
    <source>
        <dbReference type="ARBA" id="ARBA00023049"/>
    </source>
</evidence>
<comment type="cofactor">
    <cofactor evidence="1 12">
        <name>Zn(2+)</name>
        <dbReference type="ChEBI" id="CHEBI:29105"/>
    </cofactor>
</comment>
<keyword evidence="16" id="KW-1185">Reference proteome</keyword>
<dbReference type="Pfam" id="PF07504">
    <property type="entry name" value="FTP"/>
    <property type="match status" value="1"/>
</dbReference>
<evidence type="ECO:0000256" key="12">
    <source>
        <dbReference type="RuleBase" id="RU364017"/>
    </source>
</evidence>
<dbReference type="EC" id="3.4.24.-" evidence="12"/>
<evidence type="ECO:0000256" key="13">
    <source>
        <dbReference type="SAM" id="MobiDB-lite"/>
    </source>
</evidence>
<comment type="subcellular location">
    <subcellularLocation>
        <location evidence="2 12">Secreted</location>
    </subcellularLocation>
</comment>
<organism evidence="15 16">
    <name type="scientific">Batrachochytrium salamandrivorans</name>
    <dbReference type="NCBI Taxonomy" id="1357716"/>
    <lineage>
        <taxon>Eukaryota</taxon>
        <taxon>Fungi</taxon>
        <taxon>Fungi incertae sedis</taxon>
        <taxon>Chytridiomycota</taxon>
        <taxon>Chytridiomycota incertae sedis</taxon>
        <taxon>Chytridiomycetes</taxon>
        <taxon>Rhizophydiales</taxon>
        <taxon>Rhizophydiales incertae sedis</taxon>
        <taxon>Batrachochytrium</taxon>
    </lineage>
</organism>
<feature type="region of interest" description="Disordered" evidence="13">
    <location>
        <begin position="617"/>
        <end position="647"/>
    </location>
</feature>
<evidence type="ECO:0000256" key="5">
    <source>
        <dbReference type="ARBA" id="ARBA00022670"/>
    </source>
</evidence>
<feature type="signal peptide" evidence="12">
    <location>
        <begin position="1"/>
        <end position="19"/>
    </location>
</feature>
<dbReference type="Gene3D" id="1.10.390.10">
    <property type="entry name" value="Neutral Protease Domain 2"/>
    <property type="match status" value="1"/>
</dbReference>
<feature type="compositionally biased region" description="Basic residues" evidence="13">
    <location>
        <begin position="619"/>
        <end position="633"/>
    </location>
</feature>
<dbReference type="CDD" id="cd09596">
    <property type="entry name" value="M36"/>
    <property type="match status" value="1"/>
</dbReference>
<evidence type="ECO:0000256" key="6">
    <source>
        <dbReference type="ARBA" id="ARBA00022723"/>
    </source>
</evidence>
<keyword evidence="10 12" id="KW-0482">Metalloprotease</keyword>
<comment type="similarity">
    <text evidence="3 12">Belongs to the peptidase M36 family.</text>
</comment>
<dbReference type="InterPro" id="IPR011096">
    <property type="entry name" value="FTP_domain"/>
</dbReference>
<reference evidence="15 16" key="1">
    <citation type="submission" date="2021-02" db="EMBL/GenBank/DDBJ databases">
        <title>Variation within the Batrachochytrium salamandrivorans European outbreak.</title>
        <authorList>
            <person name="Kelly M."/>
            <person name="Pasmans F."/>
            <person name="Shea T.P."/>
            <person name="Munoz J.F."/>
            <person name="Carranza S."/>
            <person name="Cuomo C.A."/>
            <person name="Martel A."/>
        </authorList>
    </citation>
    <scope>NUCLEOTIDE SEQUENCE [LARGE SCALE GENOMIC DNA]</scope>
    <source>
        <strain evidence="15 16">AMFP18/2</strain>
    </source>
</reference>
<keyword evidence="4 12" id="KW-0964">Secreted</keyword>
<dbReference type="PRINTS" id="PR00999">
    <property type="entry name" value="FUNGALYSIN"/>
</dbReference>
<dbReference type="InterPro" id="IPR050371">
    <property type="entry name" value="Fungal_virulence_M36"/>
</dbReference>
<keyword evidence="9 12" id="KW-0862">Zinc</keyword>
<evidence type="ECO:0000256" key="11">
    <source>
        <dbReference type="ARBA" id="ARBA00023145"/>
    </source>
</evidence>
<keyword evidence="8 12" id="KW-0378">Hydrolase</keyword>
<accession>A0ABQ8EX42</accession>
<evidence type="ECO:0000256" key="8">
    <source>
        <dbReference type="ARBA" id="ARBA00022801"/>
    </source>
</evidence>
<comment type="caution">
    <text evidence="15">The sequence shown here is derived from an EMBL/GenBank/DDBJ whole genome shotgun (WGS) entry which is preliminary data.</text>
</comment>
<dbReference type="PANTHER" id="PTHR33478">
    <property type="entry name" value="EXTRACELLULAR METALLOPROTEINASE MEP"/>
    <property type="match status" value="1"/>
</dbReference>
<dbReference type="Gene3D" id="3.10.170.10">
    <property type="match status" value="1"/>
</dbReference>
<dbReference type="Proteomes" id="UP001648503">
    <property type="component" value="Unassembled WGS sequence"/>
</dbReference>
<keyword evidence="11 12" id="KW-0865">Zymogen</keyword>
<keyword evidence="6 12" id="KW-0479">Metal-binding</keyword>
<dbReference type="Pfam" id="PF02128">
    <property type="entry name" value="Peptidase_M36"/>
    <property type="match status" value="1"/>
</dbReference>
<feature type="compositionally biased region" description="Pro residues" evidence="13">
    <location>
        <begin position="637"/>
        <end position="646"/>
    </location>
</feature>
<evidence type="ECO:0000313" key="15">
    <source>
        <dbReference type="EMBL" id="KAH6586709.1"/>
    </source>
</evidence>
<evidence type="ECO:0000256" key="4">
    <source>
        <dbReference type="ARBA" id="ARBA00022525"/>
    </source>
</evidence>
<keyword evidence="5 12" id="KW-0645">Protease</keyword>
<dbReference type="SUPFAM" id="SSF55486">
    <property type="entry name" value="Metalloproteases ('zincins'), catalytic domain"/>
    <property type="match status" value="1"/>
</dbReference>
<dbReference type="PANTHER" id="PTHR33478:SF1">
    <property type="entry name" value="EXTRACELLULAR METALLOPROTEINASE MEP"/>
    <property type="match status" value="1"/>
</dbReference>
<evidence type="ECO:0000256" key="2">
    <source>
        <dbReference type="ARBA" id="ARBA00004613"/>
    </source>
</evidence>
<evidence type="ECO:0000256" key="9">
    <source>
        <dbReference type="ARBA" id="ARBA00022833"/>
    </source>
</evidence>
<protein>
    <recommendedName>
        <fullName evidence="12">Extracellular metalloproteinase</fullName>
        <ecNumber evidence="12">3.4.24.-</ecNumber>
    </recommendedName>
    <alternativeName>
        <fullName evidence="12">Fungalysin</fullName>
    </alternativeName>
</protein>
<gene>
    <name evidence="15" type="ORF">BASA50_000306</name>
</gene>
<evidence type="ECO:0000259" key="14">
    <source>
        <dbReference type="Pfam" id="PF07504"/>
    </source>
</evidence>